<accession>A0A9P9EPZ7</accession>
<reference evidence="1" key="1">
    <citation type="journal article" date="2021" name="Nat. Commun.">
        <title>Genetic determinants of endophytism in the Arabidopsis root mycobiome.</title>
        <authorList>
            <person name="Mesny F."/>
            <person name="Miyauchi S."/>
            <person name="Thiergart T."/>
            <person name="Pickel B."/>
            <person name="Atanasova L."/>
            <person name="Karlsson M."/>
            <person name="Huettel B."/>
            <person name="Barry K.W."/>
            <person name="Haridas S."/>
            <person name="Chen C."/>
            <person name="Bauer D."/>
            <person name="Andreopoulos W."/>
            <person name="Pangilinan J."/>
            <person name="LaButti K."/>
            <person name="Riley R."/>
            <person name="Lipzen A."/>
            <person name="Clum A."/>
            <person name="Drula E."/>
            <person name="Henrissat B."/>
            <person name="Kohler A."/>
            <person name="Grigoriev I.V."/>
            <person name="Martin F.M."/>
            <person name="Hacquard S."/>
        </authorList>
    </citation>
    <scope>NUCLEOTIDE SEQUENCE</scope>
    <source>
        <strain evidence="1">MPI-CAGE-AT-0147</strain>
    </source>
</reference>
<name>A0A9P9EPZ7_9HYPO</name>
<dbReference type="OrthoDB" id="5362512at2759"/>
<dbReference type="PANTHER" id="PTHR33112">
    <property type="entry name" value="DOMAIN PROTEIN, PUTATIVE-RELATED"/>
    <property type="match status" value="1"/>
</dbReference>
<evidence type="ECO:0000313" key="1">
    <source>
        <dbReference type="EMBL" id="KAH7141074.1"/>
    </source>
</evidence>
<gene>
    <name evidence="1" type="ORF">EDB81DRAFT_655599</name>
</gene>
<dbReference type="EMBL" id="JAGMUV010000011">
    <property type="protein sequence ID" value="KAH7141074.1"/>
    <property type="molecule type" value="Genomic_DNA"/>
</dbReference>
<keyword evidence="2" id="KW-1185">Reference proteome</keyword>
<comment type="caution">
    <text evidence="1">The sequence shown here is derived from an EMBL/GenBank/DDBJ whole genome shotgun (WGS) entry which is preliminary data.</text>
</comment>
<dbReference type="Proteomes" id="UP000738349">
    <property type="component" value="Unassembled WGS sequence"/>
</dbReference>
<evidence type="ECO:0000313" key="2">
    <source>
        <dbReference type="Proteomes" id="UP000738349"/>
    </source>
</evidence>
<dbReference type="PANTHER" id="PTHR33112:SF16">
    <property type="entry name" value="HETEROKARYON INCOMPATIBILITY DOMAIN-CONTAINING PROTEIN"/>
    <property type="match status" value="1"/>
</dbReference>
<sequence>MYQDTRPDSPYIVTRQETFHEIRRCPLRRAWVLQESYISNRILFLADAQLWWQCCEALCCESWPCGVPVEVIHAVVEPKDIQESHSRWYNLVSDYTYCKLTNFSDKLIAMAGLANHFQASIGDDEYVAGLWRSQLPQALCWRTYTVLMSAFRPSQYRAPSWSWTSLEGGRFYPAYEPDNPTTDLCQILSIHLARAGANPYGDLKGGYISWPTVPNKA</sequence>
<proteinExistence type="predicted"/>
<organism evidence="1 2">
    <name type="scientific">Dactylonectria macrodidyma</name>
    <dbReference type="NCBI Taxonomy" id="307937"/>
    <lineage>
        <taxon>Eukaryota</taxon>
        <taxon>Fungi</taxon>
        <taxon>Dikarya</taxon>
        <taxon>Ascomycota</taxon>
        <taxon>Pezizomycotina</taxon>
        <taxon>Sordariomycetes</taxon>
        <taxon>Hypocreomycetidae</taxon>
        <taxon>Hypocreales</taxon>
        <taxon>Nectriaceae</taxon>
        <taxon>Dactylonectria</taxon>
    </lineage>
</organism>
<evidence type="ECO:0008006" key="3">
    <source>
        <dbReference type="Google" id="ProtNLM"/>
    </source>
</evidence>
<protein>
    <recommendedName>
        <fullName evidence="3">Heterokaryon incompatibility domain-containing protein</fullName>
    </recommendedName>
</protein>
<dbReference type="AlphaFoldDB" id="A0A9P9EPZ7"/>